<dbReference type="EMBL" id="QZKU01000094">
    <property type="protein sequence ID" value="RJP18980.1"/>
    <property type="molecule type" value="Genomic_DNA"/>
</dbReference>
<evidence type="ECO:0000313" key="3">
    <source>
        <dbReference type="Proteomes" id="UP000265882"/>
    </source>
</evidence>
<comment type="caution">
    <text evidence="2">The sequence shown here is derived from an EMBL/GenBank/DDBJ whole genome shotgun (WGS) entry which is preliminary data.</text>
</comment>
<accession>A0A3A4NPE6</accession>
<dbReference type="SMART" id="SM00881">
    <property type="entry name" value="CoA_binding"/>
    <property type="match status" value="1"/>
</dbReference>
<evidence type="ECO:0000259" key="1">
    <source>
        <dbReference type="SMART" id="SM00881"/>
    </source>
</evidence>
<dbReference type="GO" id="GO:0043758">
    <property type="term" value="F:acetate-CoA ligase (ADP-forming) activity"/>
    <property type="evidence" value="ECO:0007669"/>
    <property type="project" value="InterPro"/>
</dbReference>
<sequence>MILEEFQPIFHPRSIAVIGASNDPTKYGGRYFYAMRERSYQGKLYAVNPNAADIDGEKVYARVQDVPDDIDFAIVAVAAPLVVKAVADCAEKHVRAVQILTAGFSETGSAEGTEWERQMARIARQNGMRIIGPNCFGVYSPESALTLLPGPDFPSEIGPIGVISQSGGFTSFLIRKAMGLGIRFSKVISYGNACDLNEVDFLSYLEADDRTKAVVAYVEGVRDGKRFLDAVKRTSLKKPVCIWKGGLSGLGSRAVASHTASLGGSKQIWDGFFRQTGAIPAVGVEEVLDLIVGFTHIPNFCSKRLSVVGGGGAITVAAADALDPYGISMLEFPPETQQSIRRYLAPSGNSVRNPVDVGTPVFLPFTLKPILEIIARSELVDAVIVEHWVTNFMPSFVQDLADVIPSVRDASGKPFVVSLPGPCSSSDTIDIEETRWKYREWYLSQGVPVFETIQRSAKALGKILQYNEFVQRRKDQQA</sequence>
<dbReference type="InterPro" id="IPR003781">
    <property type="entry name" value="CoA-bd"/>
</dbReference>
<protein>
    <recommendedName>
        <fullName evidence="1">CoA-binding domain-containing protein</fullName>
    </recommendedName>
</protein>
<dbReference type="PANTHER" id="PTHR42793">
    <property type="entry name" value="COA BINDING DOMAIN CONTAINING PROTEIN"/>
    <property type="match status" value="1"/>
</dbReference>
<organism evidence="2 3">
    <name type="scientific">Abyssobacteria bacterium (strain SURF_5)</name>
    <dbReference type="NCBI Taxonomy" id="2093360"/>
    <lineage>
        <taxon>Bacteria</taxon>
        <taxon>Pseudomonadati</taxon>
        <taxon>Candidatus Hydrogenedentota</taxon>
        <taxon>Candidatus Abyssobacteria</taxon>
    </lineage>
</organism>
<name>A0A3A4NPE6_ABYX5</name>
<dbReference type="AlphaFoldDB" id="A0A3A4NPE6"/>
<dbReference type="Proteomes" id="UP000265882">
    <property type="component" value="Unassembled WGS sequence"/>
</dbReference>
<dbReference type="SUPFAM" id="SSF51735">
    <property type="entry name" value="NAD(P)-binding Rossmann-fold domains"/>
    <property type="match status" value="1"/>
</dbReference>
<proteinExistence type="predicted"/>
<dbReference type="InterPro" id="IPR032875">
    <property type="entry name" value="Succ_CoA_lig_flav_dom"/>
</dbReference>
<dbReference type="Gene3D" id="3.40.50.720">
    <property type="entry name" value="NAD(P)-binding Rossmann-like Domain"/>
    <property type="match status" value="1"/>
</dbReference>
<dbReference type="InterPro" id="IPR043938">
    <property type="entry name" value="Ligase_CoA_dom"/>
</dbReference>
<gene>
    <name evidence="2" type="ORF">C4520_13595</name>
</gene>
<feature type="domain" description="CoA-binding" evidence="1">
    <location>
        <begin position="9"/>
        <end position="104"/>
    </location>
</feature>
<evidence type="ECO:0000313" key="2">
    <source>
        <dbReference type="EMBL" id="RJP18980.1"/>
    </source>
</evidence>
<dbReference type="SUPFAM" id="SSF52210">
    <property type="entry name" value="Succinyl-CoA synthetase domains"/>
    <property type="match status" value="2"/>
</dbReference>
<dbReference type="Pfam" id="PF19045">
    <property type="entry name" value="Ligase_CoA_2"/>
    <property type="match status" value="1"/>
</dbReference>
<dbReference type="Pfam" id="PF13607">
    <property type="entry name" value="Succ_CoA_lig"/>
    <property type="match status" value="1"/>
</dbReference>
<dbReference type="InterPro" id="IPR016102">
    <property type="entry name" value="Succinyl-CoA_synth-like"/>
</dbReference>
<dbReference type="Gene3D" id="3.40.50.261">
    <property type="entry name" value="Succinyl-CoA synthetase domains"/>
    <property type="match status" value="2"/>
</dbReference>
<dbReference type="Pfam" id="PF13380">
    <property type="entry name" value="CoA_binding_2"/>
    <property type="match status" value="1"/>
</dbReference>
<dbReference type="PANTHER" id="PTHR42793:SF1">
    <property type="entry name" value="PEPTIDYL-LYSINE N-ACETYLTRANSFERASE PATZ"/>
    <property type="match status" value="1"/>
</dbReference>
<reference evidence="2 3" key="1">
    <citation type="journal article" date="2017" name="ISME J.">
        <title>Energy and carbon metabolisms in a deep terrestrial subsurface fluid microbial community.</title>
        <authorList>
            <person name="Momper L."/>
            <person name="Jungbluth S.P."/>
            <person name="Lee M.D."/>
            <person name="Amend J.P."/>
        </authorList>
    </citation>
    <scope>NUCLEOTIDE SEQUENCE [LARGE SCALE GENOMIC DNA]</scope>
    <source>
        <strain evidence="2">SURF_5</strain>
    </source>
</reference>
<dbReference type="InterPro" id="IPR036291">
    <property type="entry name" value="NAD(P)-bd_dom_sf"/>
</dbReference>